<dbReference type="GeneID" id="36404660"/>
<organism evidence="1 2">
    <name type="scientific">Plasmopara halstedii</name>
    <name type="common">Downy mildew of sunflower</name>
    <dbReference type="NCBI Taxonomy" id="4781"/>
    <lineage>
        <taxon>Eukaryota</taxon>
        <taxon>Sar</taxon>
        <taxon>Stramenopiles</taxon>
        <taxon>Oomycota</taxon>
        <taxon>Peronosporomycetes</taxon>
        <taxon>Peronosporales</taxon>
        <taxon>Peronosporaceae</taxon>
        <taxon>Plasmopara</taxon>
    </lineage>
</organism>
<sequence length="67" mass="7480">MHELGSREEYEIPALLVELEGPWLGVSAALNINGSFVHEHLSPQLPLAAYVKQCYCVWRCLNVLSSP</sequence>
<evidence type="ECO:0000313" key="2">
    <source>
        <dbReference type="Proteomes" id="UP000054928"/>
    </source>
</evidence>
<keyword evidence="2" id="KW-1185">Reference proteome</keyword>
<proteinExistence type="predicted"/>
<evidence type="ECO:0000313" key="1">
    <source>
        <dbReference type="EMBL" id="CEG39354.1"/>
    </source>
</evidence>
<accession>A0A0P1AFX6</accession>
<dbReference type="AlphaFoldDB" id="A0A0P1AFX6"/>
<dbReference type="RefSeq" id="XP_024575723.1">
    <property type="nucleotide sequence ID" value="XM_024724891.1"/>
</dbReference>
<protein>
    <submittedName>
        <fullName evidence="1">Uncharacterized protein</fullName>
    </submittedName>
</protein>
<dbReference type="EMBL" id="CCYD01000428">
    <property type="protein sequence ID" value="CEG39354.1"/>
    <property type="molecule type" value="Genomic_DNA"/>
</dbReference>
<dbReference type="Proteomes" id="UP000054928">
    <property type="component" value="Unassembled WGS sequence"/>
</dbReference>
<reference evidence="2" key="1">
    <citation type="submission" date="2014-09" db="EMBL/GenBank/DDBJ databases">
        <authorList>
            <person name="Sharma Rahul"/>
            <person name="Thines Marco"/>
        </authorList>
    </citation>
    <scope>NUCLEOTIDE SEQUENCE [LARGE SCALE GENOMIC DNA]</scope>
</reference>
<name>A0A0P1AFX6_PLAHL</name>